<dbReference type="RefSeq" id="WP_169602337.1">
    <property type="nucleotide sequence ID" value="NZ_CP046565.1"/>
</dbReference>
<dbReference type="InterPro" id="IPR013750">
    <property type="entry name" value="GHMP_kinase_C_dom"/>
</dbReference>
<evidence type="ECO:0000259" key="6">
    <source>
        <dbReference type="Pfam" id="PF00288"/>
    </source>
</evidence>
<keyword evidence="9" id="KW-1185">Reference proteome</keyword>
<organism evidence="8 9">
    <name type="scientific">Methylococcus geothermalis</name>
    <dbReference type="NCBI Taxonomy" id="2681310"/>
    <lineage>
        <taxon>Bacteria</taxon>
        <taxon>Pseudomonadati</taxon>
        <taxon>Pseudomonadota</taxon>
        <taxon>Gammaproteobacteria</taxon>
        <taxon>Methylococcales</taxon>
        <taxon>Methylococcaceae</taxon>
        <taxon>Methylococcus</taxon>
    </lineage>
</organism>
<dbReference type="EMBL" id="CP046565">
    <property type="protein sequence ID" value="QJD29128.1"/>
    <property type="molecule type" value="Genomic_DNA"/>
</dbReference>
<keyword evidence="4 8" id="KW-0418">Kinase</keyword>
<keyword evidence="3" id="KW-0547">Nucleotide-binding</keyword>
<dbReference type="InterPro" id="IPR004422">
    <property type="entry name" value="RFAP_synthase"/>
</dbReference>
<dbReference type="Proteomes" id="UP000503004">
    <property type="component" value="Chromosome"/>
</dbReference>
<dbReference type="Gene3D" id="3.30.230.10">
    <property type="match status" value="1"/>
</dbReference>
<dbReference type="Gene3D" id="3.30.70.890">
    <property type="entry name" value="GHMP kinase, C-terminal domain"/>
    <property type="match status" value="1"/>
</dbReference>
<dbReference type="GO" id="GO:0005524">
    <property type="term" value="F:ATP binding"/>
    <property type="evidence" value="ECO:0007669"/>
    <property type="project" value="UniProtKB-KW"/>
</dbReference>
<feature type="domain" description="GHMP kinase C-terminal" evidence="7">
    <location>
        <begin position="213"/>
        <end position="294"/>
    </location>
</feature>
<keyword evidence="2" id="KW-0808">Transferase</keyword>
<evidence type="ECO:0000256" key="4">
    <source>
        <dbReference type="ARBA" id="ARBA00022777"/>
    </source>
</evidence>
<dbReference type="GO" id="GO:0008652">
    <property type="term" value="P:amino acid biosynthetic process"/>
    <property type="evidence" value="ECO:0007669"/>
    <property type="project" value="UniProtKB-KW"/>
</dbReference>
<evidence type="ECO:0000256" key="1">
    <source>
        <dbReference type="ARBA" id="ARBA00022605"/>
    </source>
</evidence>
<name>A0A858Q5K4_9GAMM</name>
<dbReference type="Pfam" id="PF00288">
    <property type="entry name" value="GHMP_kinases_N"/>
    <property type="match status" value="1"/>
</dbReference>
<reference evidence="9" key="1">
    <citation type="submission" date="2019-12" db="EMBL/GenBank/DDBJ databases">
        <authorList>
            <person name="Awala S.I."/>
            <person name="Rhee S.K."/>
        </authorList>
    </citation>
    <scope>NUCLEOTIDE SEQUENCE [LARGE SCALE GENOMIC DNA]</scope>
    <source>
        <strain evidence="9">IM1</strain>
    </source>
</reference>
<evidence type="ECO:0000256" key="2">
    <source>
        <dbReference type="ARBA" id="ARBA00022679"/>
    </source>
</evidence>
<sequence>MPKPSTRVCVHASARLHLGFIDISGTFGRRFGSIGVAIEEISTRLSLCPSRMPHASGPSAERALAILEKLEAALSLPGSARVEIESAIPEHVGLGSGTQMALALGTALIHAYGLPLTPRDIAPLIERGARSGIGLASFEQGGLIVDGGRGPQTVSPPVIARLPIPEDWRFILVFDSRGQGLHGSQEIDAFRALPPFPEHEAARLSHLILMQTLPALAENRLETFGAGIAEIQRSVGDYFAPAQGGRFTSPDVAAALAWLAAQGAVGMGQSSWGPTGFCLAASEPEAQRLAAAARTLDIAAHLDFLVARPRNRGADVTLAIPAADPHPAHA</sequence>
<dbReference type="SUPFAM" id="SSF54211">
    <property type="entry name" value="Ribosomal protein S5 domain 2-like"/>
    <property type="match status" value="1"/>
</dbReference>
<evidence type="ECO:0000256" key="3">
    <source>
        <dbReference type="ARBA" id="ARBA00022741"/>
    </source>
</evidence>
<evidence type="ECO:0000313" key="9">
    <source>
        <dbReference type="Proteomes" id="UP000503004"/>
    </source>
</evidence>
<dbReference type="Pfam" id="PF08544">
    <property type="entry name" value="GHMP_kinases_C"/>
    <property type="match status" value="1"/>
</dbReference>
<dbReference type="PIRSF" id="PIRSF004884">
    <property type="entry name" value="Sugar_kin_arch"/>
    <property type="match status" value="1"/>
</dbReference>
<dbReference type="InterPro" id="IPR020568">
    <property type="entry name" value="Ribosomal_Su5_D2-typ_SF"/>
</dbReference>
<proteinExistence type="predicted"/>
<dbReference type="PANTHER" id="PTHR20861:SF6">
    <property type="entry name" value="BETA-RIBOFURANOSYLPHENOL 5'-PHOSPHATE SYNTHASE"/>
    <property type="match status" value="1"/>
</dbReference>
<dbReference type="InterPro" id="IPR006204">
    <property type="entry name" value="GHMP_kinase_N_dom"/>
</dbReference>
<accession>A0A858Q5K4</accession>
<keyword evidence="5" id="KW-0067">ATP-binding</keyword>
<evidence type="ECO:0000259" key="7">
    <source>
        <dbReference type="Pfam" id="PF08544"/>
    </source>
</evidence>
<dbReference type="GO" id="GO:0016301">
    <property type="term" value="F:kinase activity"/>
    <property type="evidence" value="ECO:0007669"/>
    <property type="project" value="UniProtKB-KW"/>
</dbReference>
<dbReference type="InterPro" id="IPR014721">
    <property type="entry name" value="Ribsml_uS5_D2-typ_fold_subgr"/>
</dbReference>
<evidence type="ECO:0000256" key="5">
    <source>
        <dbReference type="ARBA" id="ARBA00022840"/>
    </source>
</evidence>
<dbReference type="PANTHER" id="PTHR20861">
    <property type="entry name" value="HOMOSERINE/4-DIPHOSPHOCYTIDYL-2-C-METHYL-D-ERYTHRITOL KINASE"/>
    <property type="match status" value="1"/>
</dbReference>
<evidence type="ECO:0000313" key="8">
    <source>
        <dbReference type="EMBL" id="QJD29128.1"/>
    </source>
</evidence>
<feature type="domain" description="GHMP kinase N-terminal" evidence="6">
    <location>
        <begin position="65"/>
        <end position="134"/>
    </location>
</feature>
<dbReference type="KEGG" id="metu:GNH96_03540"/>
<dbReference type="NCBIfam" id="TIGR00144">
    <property type="entry name" value="beta_RFAP_syn"/>
    <property type="match status" value="1"/>
</dbReference>
<dbReference type="AlphaFoldDB" id="A0A858Q5K4"/>
<keyword evidence="1" id="KW-0028">Amino-acid biosynthesis</keyword>
<protein>
    <submittedName>
        <fullName evidence="8">GHMP kinase</fullName>
    </submittedName>
</protein>
<dbReference type="InterPro" id="IPR036554">
    <property type="entry name" value="GHMP_kinase_C_sf"/>
</dbReference>
<gene>
    <name evidence="8" type="ORF">GNH96_03540</name>
</gene>